<reference evidence="6 7" key="2">
    <citation type="submission" date="2015-05" db="EMBL/GenBank/DDBJ databases">
        <authorList>
            <person name="Morales-Cruz A."/>
            <person name="Amrine K.C."/>
            <person name="Cantu D."/>
        </authorList>
    </citation>
    <scope>NUCLEOTIDE SEQUENCE [LARGE SCALE GENOMIC DNA]</scope>
    <source>
        <strain evidence="6">DA912</strain>
    </source>
</reference>
<evidence type="ECO:0000313" key="6">
    <source>
        <dbReference type="EMBL" id="KKY34475.1"/>
    </source>
</evidence>
<accession>A0A0G2I3C2</accession>
<dbReference type="Proteomes" id="UP000034680">
    <property type="component" value="Unassembled WGS sequence"/>
</dbReference>
<dbReference type="GO" id="GO:0004497">
    <property type="term" value="F:monooxygenase activity"/>
    <property type="evidence" value="ECO:0007669"/>
    <property type="project" value="UniProtKB-KW"/>
</dbReference>
<dbReference type="PANTHER" id="PTHR42847">
    <property type="entry name" value="ALKANESULFONATE MONOOXYGENASE"/>
    <property type="match status" value="1"/>
</dbReference>
<protein>
    <submittedName>
        <fullName evidence="6">Putative alkanesulfonate monooxygenase</fullName>
    </submittedName>
</protein>
<reference evidence="6 7" key="1">
    <citation type="submission" date="2015-05" db="EMBL/GenBank/DDBJ databases">
        <title>Distinctive expansion of gene families associated with plant cell wall degradation and secondary metabolism in the genomes of grapevine trunk pathogens.</title>
        <authorList>
            <person name="Lawrence D.P."/>
            <person name="Travadon R."/>
            <person name="Rolshausen P.E."/>
            <person name="Baumgartner K."/>
        </authorList>
    </citation>
    <scope>NUCLEOTIDE SEQUENCE [LARGE SCALE GENOMIC DNA]</scope>
    <source>
        <strain evidence="6">DA912</strain>
    </source>
</reference>
<dbReference type="STRING" id="1214573.A0A0G2I3C2"/>
<feature type="domain" description="Luciferase-like" evidence="5">
    <location>
        <begin position="15"/>
        <end position="335"/>
    </location>
</feature>
<dbReference type="GO" id="GO:0016705">
    <property type="term" value="F:oxidoreductase activity, acting on paired donors, with incorporation or reduction of molecular oxygen"/>
    <property type="evidence" value="ECO:0007669"/>
    <property type="project" value="InterPro"/>
</dbReference>
<dbReference type="InterPro" id="IPR011251">
    <property type="entry name" value="Luciferase-like_dom"/>
</dbReference>
<organism evidence="6 7">
    <name type="scientific">Diaporthe ampelina</name>
    <dbReference type="NCBI Taxonomy" id="1214573"/>
    <lineage>
        <taxon>Eukaryota</taxon>
        <taxon>Fungi</taxon>
        <taxon>Dikarya</taxon>
        <taxon>Ascomycota</taxon>
        <taxon>Pezizomycotina</taxon>
        <taxon>Sordariomycetes</taxon>
        <taxon>Sordariomycetidae</taxon>
        <taxon>Diaporthales</taxon>
        <taxon>Diaporthaceae</taxon>
        <taxon>Diaporthe</taxon>
    </lineage>
</organism>
<keyword evidence="4 6" id="KW-0503">Monooxygenase</keyword>
<keyword evidence="3" id="KW-0560">Oxidoreductase</keyword>
<dbReference type="InterPro" id="IPR050172">
    <property type="entry name" value="SsuD_RutA_monooxygenase"/>
</dbReference>
<dbReference type="Gene3D" id="3.20.20.30">
    <property type="entry name" value="Luciferase-like domain"/>
    <property type="match status" value="1"/>
</dbReference>
<evidence type="ECO:0000259" key="5">
    <source>
        <dbReference type="Pfam" id="PF00296"/>
    </source>
</evidence>
<keyword evidence="2" id="KW-0288">FMN</keyword>
<sequence>MSFAEFISVTFPNASTELQPIPGAKADPDFIERYSRGLDDYDFNYTLIPYGSGGFDPFTIGATILARTKKLNIIIALRPNTMFPTVAAKMLATLNHLGRGRVVVHFIAGGSDAEQAREGDFLDKDSRYARLEEYIKILRRAWESSEPFDWDGQFYKFKDFSNAVQPVGGPRAIKVSVGGSSPQAYQVGGSLADIFGLWGEPLKETKEQIDKIYAEADKAGRAKDDRPRIWVTFRPIIAESEDLAWAKAYRTLDALKGNGGAAWAGQGKAPPATGTPQNVGSQRLLEIAKRGEVQDRCLWYPTVTATNARGASTALVGSYDTVAESILDYVDLGADLISIRGYDNLNDSIDYGRFILPRVREGLAKRAAGNAQ</sequence>
<comment type="caution">
    <text evidence="6">The sequence shown here is derived from an EMBL/GenBank/DDBJ whole genome shotgun (WGS) entry which is preliminary data.</text>
</comment>
<gene>
    <name evidence="6" type="ORF">UCDDA912_g05547</name>
</gene>
<dbReference type="EMBL" id="LCUC01000201">
    <property type="protein sequence ID" value="KKY34475.1"/>
    <property type="molecule type" value="Genomic_DNA"/>
</dbReference>
<dbReference type="Pfam" id="PF00296">
    <property type="entry name" value="Bac_luciferase"/>
    <property type="match status" value="1"/>
</dbReference>
<dbReference type="CDD" id="cd01094">
    <property type="entry name" value="Alkanesulfonate_monoxygenase"/>
    <property type="match status" value="1"/>
</dbReference>
<name>A0A0G2I3C2_9PEZI</name>
<proteinExistence type="predicted"/>
<dbReference type="AlphaFoldDB" id="A0A0G2I3C2"/>
<evidence type="ECO:0000313" key="7">
    <source>
        <dbReference type="Proteomes" id="UP000034680"/>
    </source>
</evidence>
<evidence type="ECO:0000256" key="1">
    <source>
        <dbReference type="ARBA" id="ARBA00022630"/>
    </source>
</evidence>
<dbReference type="OrthoDB" id="2558704at2759"/>
<evidence type="ECO:0000256" key="3">
    <source>
        <dbReference type="ARBA" id="ARBA00023002"/>
    </source>
</evidence>
<dbReference type="SUPFAM" id="SSF51679">
    <property type="entry name" value="Bacterial luciferase-like"/>
    <property type="match status" value="1"/>
</dbReference>
<evidence type="ECO:0000256" key="2">
    <source>
        <dbReference type="ARBA" id="ARBA00022643"/>
    </source>
</evidence>
<dbReference type="InterPro" id="IPR036661">
    <property type="entry name" value="Luciferase-like_sf"/>
</dbReference>
<keyword evidence="7" id="KW-1185">Reference proteome</keyword>
<dbReference type="PANTHER" id="PTHR42847:SF4">
    <property type="entry name" value="ALKANESULFONATE MONOOXYGENASE-RELATED"/>
    <property type="match status" value="1"/>
</dbReference>
<evidence type="ECO:0000256" key="4">
    <source>
        <dbReference type="ARBA" id="ARBA00023033"/>
    </source>
</evidence>
<keyword evidence="1" id="KW-0285">Flavoprotein</keyword>